<evidence type="ECO:0000256" key="7">
    <source>
        <dbReference type="ARBA" id="ARBA00023128"/>
    </source>
</evidence>
<keyword evidence="5" id="KW-0677">Repeat</keyword>
<feature type="repeat" description="Solcar" evidence="9">
    <location>
        <begin position="196"/>
        <end position="279"/>
    </location>
</feature>
<evidence type="ECO:0008006" key="13">
    <source>
        <dbReference type="Google" id="ProtNLM"/>
    </source>
</evidence>
<comment type="subcellular location">
    <subcellularLocation>
        <location evidence="1">Mitochondrion membrane</location>
        <topology evidence="1">Multi-pass membrane protein</topology>
    </subcellularLocation>
</comment>
<evidence type="ECO:0000256" key="10">
    <source>
        <dbReference type="RuleBase" id="RU000488"/>
    </source>
</evidence>
<dbReference type="Proteomes" id="UP001565368">
    <property type="component" value="Unassembled WGS sequence"/>
</dbReference>
<dbReference type="InterPro" id="IPR002067">
    <property type="entry name" value="MCP"/>
</dbReference>
<evidence type="ECO:0000256" key="2">
    <source>
        <dbReference type="ARBA" id="ARBA00006375"/>
    </source>
</evidence>
<keyword evidence="4 9" id="KW-0812">Transmembrane</keyword>
<gene>
    <name evidence="11" type="ORF">Q8F55_002453</name>
</gene>
<dbReference type="PROSITE" id="PS50920">
    <property type="entry name" value="SOLCAR"/>
    <property type="match status" value="3"/>
</dbReference>
<dbReference type="PANTHER" id="PTHR45618">
    <property type="entry name" value="MITOCHONDRIAL DICARBOXYLATE CARRIER-RELATED"/>
    <property type="match status" value="1"/>
</dbReference>
<dbReference type="EMBL" id="JBBXJM010000002">
    <property type="protein sequence ID" value="KAL1411492.1"/>
    <property type="molecule type" value="Genomic_DNA"/>
</dbReference>
<accession>A0ABR3QA12</accession>
<evidence type="ECO:0000256" key="1">
    <source>
        <dbReference type="ARBA" id="ARBA00004225"/>
    </source>
</evidence>
<dbReference type="InterPro" id="IPR018108">
    <property type="entry name" value="MCP_transmembrane"/>
</dbReference>
<name>A0ABR3QA12_9TREE</name>
<dbReference type="Gene3D" id="1.50.40.10">
    <property type="entry name" value="Mitochondrial carrier domain"/>
    <property type="match status" value="1"/>
</dbReference>
<evidence type="ECO:0000256" key="9">
    <source>
        <dbReference type="PROSITE-ProRule" id="PRU00282"/>
    </source>
</evidence>
<dbReference type="RefSeq" id="XP_069211436.1">
    <property type="nucleotide sequence ID" value="XM_069351050.1"/>
</dbReference>
<protein>
    <recommendedName>
        <fullName evidence="13">Mitochondrial dicarboxylate transporter</fullName>
    </recommendedName>
</protein>
<evidence type="ECO:0000256" key="3">
    <source>
        <dbReference type="ARBA" id="ARBA00022448"/>
    </source>
</evidence>
<reference evidence="11 12" key="1">
    <citation type="submission" date="2023-08" db="EMBL/GenBank/DDBJ databases">
        <title>Annotated Genome Sequence of Vanrija albida AlHP1.</title>
        <authorList>
            <person name="Herzog R."/>
        </authorList>
    </citation>
    <scope>NUCLEOTIDE SEQUENCE [LARGE SCALE GENOMIC DNA]</scope>
    <source>
        <strain evidence="11 12">AlHP1</strain>
    </source>
</reference>
<evidence type="ECO:0000313" key="12">
    <source>
        <dbReference type="Proteomes" id="UP001565368"/>
    </source>
</evidence>
<evidence type="ECO:0000256" key="4">
    <source>
        <dbReference type="ARBA" id="ARBA00022692"/>
    </source>
</evidence>
<dbReference type="GeneID" id="95983496"/>
<evidence type="ECO:0000313" key="11">
    <source>
        <dbReference type="EMBL" id="KAL1411492.1"/>
    </source>
</evidence>
<dbReference type="PRINTS" id="PR00784">
    <property type="entry name" value="MTUNCOUPLING"/>
</dbReference>
<keyword evidence="6" id="KW-1133">Transmembrane helix</keyword>
<evidence type="ECO:0000256" key="6">
    <source>
        <dbReference type="ARBA" id="ARBA00022989"/>
    </source>
</evidence>
<keyword evidence="3 10" id="KW-0813">Transport</keyword>
<proteinExistence type="inferred from homology"/>
<comment type="similarity">
    <text evidence="2 10">Belongs to the mitochondrial carrier (TC 2.A.29) family.</text>
</comment>
<feature type="repeat" description="Solcar" evidence="9">
    <location>
        <begin position="96"/>
        <end position="187"/>
    </location>
</feature>
<keyword evidence="8 9" id="KW-0472">Membrane</keyword>
<organism evidence="11 12">
    <name type="scientific">Vanrija albida</name>
    <dbReference type="NCBI Taxonomy" id="181172"/>
    <lineage>
        <taxon>Eukaryota</taxon>
        <taxon>Fungi</taxon>
        <taxon>Dikarya</taxon>
        <taxon>Basidiomycota</taxon>
        <taxon>Agaricomycotina</taxon>
        <taxon>Tremellomycetes</taxon>
        <taxon>Trichosporonales</taxon>
        <taxon>Trichosporonaceae</taxon>
        <taxon>Vanrija</taxon>
    </lineage>
</organism>
<dbReference type="InterPro" id="IPR050391">
    <property type="entry name" value="Mito_Metabolite_Transporter"/>
</dbReference>
<feature type="repeat" description="Solcar" evidence="9">
    <location>
        <begin position="12"/>
        <end position="87"/>
    </location>
</feature>
<comment type="caution">
    <text evidence="11">The sequence shown here is derived from an EMBL/GenBank/DDBJ whole genome shotgun (WGS) entry which is preliminary data.</text>
</comment>
<dbReference type="Pfam" id="PF00153">
    <property type="entry name" value="Mito_carr"/>
    <property type="match status" value="3"/>
</dbReference>
<dbReference type="InterPro" id="IPR023395">
    <property type="entry name" value="MCP_dom_sf"/>
</dbReference>
<keyword evidence="7" id="KW-0496">Mitochondrion</keyword>
<keyword evidence="12" id="KW-1185">Reference proteome</keyword>
<sequence length="288" mass="31452">MSKPTDKRIPQKYPFWLGVAACCTHPLDLMRVRLQTTKGKTSLVGTVKDVYAGGGIRAFYTGLTASIFRQMTYSLTRLGAYDVIKAQLSNNGTKKLSMGDLVIASAGAGALGGLAGNPADVVLVRMISDPIKPKDKQLHYRNAFHGVYRMVKDEGAGSLFRGVVPNTIRAVLMNSSQLVSYDVFKGLILQHTDMKDGIPVHFVASALAGTVATTVCSPADVIKSRVMAREGPGGPMAVLKKSWAKEGPRFLFKGWLPAWIRLTPNTIFMFVFLEQLRHVVDRVRAQVQ</sequence>
<evidence type="ECO:0000256" key="8">
    <source>
        <dbReference type="ARBA" id="ARBA00023136"/>
    </source>
</evidence>
<evidence type="ECO:0000256" key="5">
    <source>
        <dbReference type="ARBA" id="ARBA00022737"/>
    </source>
</evidence>
<dbReference type="SUPFAM" id="SSF103506">
    <property type="entry name" value="Mitochondrial carrier"/>
    <property type="match status" value="1"/>
</dbReference>